<dbReference type="PANTHER" id="PTHR35789:SF1">
    <property type="entry name" value="SPORE GERMINATION PROTEIN B3"/>
    <property type="match status" value="1"/>
</dbReference>
<evidence type="ECO:0000313" key="12">
    <source>
        <dbReference type="Proteomes" id="UP000271031"/>
    </source>
</evidence>
<dbReference type="PANTHER" id="PTHR35789">
    <property type="entry name" value="SPORE GERMINATION PROTEIN B3"/>
    <property type="match status" value="1"/>
</dbReference>
<evidence type="ECO:0000256" key="6">
    <source>
        <dbReference type="ARBA" id="ARBA00023139"/>
    </source>
</evidence>
<evidence type="ECO:0000256" key="4">
    <source>
        <dbReference type="ARBA" id="ARBA00022729"/>
    </source>
</evidence>
<keyword evidence="3" id="KW-0309">Germination</keyword>
<organism evidence="11 12">
    <name type="scientific">Brevibacillus fluminis</name>
    <dbReference type="NCBI Taxonomy" id="511487"/>
    <lineage>
        <taxon>Bacteria</taxon>
        <taxon>Bacillati</taxon>
        <taxon>Bacillota</taxon>
        <taxon>Bacilli</taxon>
        <taxon>Bacillales</taxon>
        <taxon>Paenibacillaceae</taxon>
        <taxon>Brevibacillus</taxon>
    </lineage>
</organism>
<dbReference type="InterPro" id="IPR046953">
    <property type="entry name" value="Spore_GerAC-like_C"/>
</dbReference>
<dbReference type="Gene3D" id="3.30.300.210">
    <property type="entry name" value="Nutrient germinant receptor protein C, domain 3"/>
    <property type="match status" value="1"/>
</dbReference>
<comment type="subcellular location">
    <subcellularLocation>
        <location evidence="1">Membrane</location>
        <topology evidence="1">Lipid-anchor</topology>
    </subcellularLocation>
</comment>
<proteinExistence type="inferred from homology"/>
<dbReference type="GO" id="GO:0009847">
    <property type="term" value="P:spore germination"/>
    <property type="evidence" value="ECO:0007669"/>
    <property type="project" value="InterPro"/>
</dbReference>
<dbReference type="AlphaFoldDB" id="A0A3M8CWI9"/>
<comment type="caution">
    <text evidence="11">The sequence shown here is derived from an EMBL/GenBank/DDBJ whole genome shotgun (WGS) entry which is preliminary data.</text>
</comment>
<keyword evidence="6" id="KW-0564">Palmitate</keyword>
<evidence type="ECO:0000313" key="11">
    <source>
        <dbReference type="EMBL" id="RNB79721.1"/>
    </source>
</evidence>
<evidence type="ECO:0000259" key="10">
    <source>
        <dbReference type="Pfam" id="PF25198"/>
    </source>
</evidence>
<dbReference type="InterPro" id="IPR038501">
    <property type="entry name" value="Spore_GerAC_C_sf"/>
</dbReference>
<dbReference type="RefSeq" id="WP_122921298.1">
    <property type="nucleotide sequence ID" value="NZ_RHHQ01000027.1"/>
</dbReference>
<keyword evidence="4 8" id="KW-0732">Signal</keyword>
<evidence type="ECO:0000256" key="8">
    <source>
        <dbReference type="SAM" id="SignalP"/>
    </source>
</evidence>
<feature type="signal peptide" evidence="8">
    <location>
        <begin position="1"/>
        <end position="25"/>
    </location>
</feature>
<protein>
    <submittedName>
        <fullName evidence="11">Ger(X)C family spore germination protein</fullName>
    </submittedName>
</protein>
<keyword evidence="5" id="KW-0472">Membrane</keyword>
<evidence type="ECO:0000256" key="2">
    <source>
        <dbReference type="ARBA" id="ARBA00007886"/>
    </source>
</evidence>
<reference evidence="11 12" key="1">
    <citation type="submission" date="2018-10" db="EMBL/GenBank/DDBJ databases">
        <title>Phylogenomics of Brevibacillus.</title>
        <authorList>
            <person name="Dunlap C."/>
        </authorList>
    </citation>
    <scope>NUCLEOTIDE SEQUENCE [LARGE SCALE GENOMIC DNA]</scope>
    <source>
        <strain evidence="11 12">JCM 15716</strain>
    </source>
</reference>
<feature type="domain" description="Spore germination protein N-terminal" evidence="10">
    <location>
        <begin position="24"/>
        <end position="203"/>
    </location>
</feature>
<dbReference type="PROSITE" id="PS51257">
    <property type="entry name" value="PROKAR_LIPOPROTEIN"/>
    <property type="match status" value="1"/>
</dbReference>
<dbReference type="Proteomes" id="UP000271031">
    <property type="component" value="Unassembled WGS sequence"/>
</dbReference>
<name>A0A3M8CWI9_9BACL</name>
<feature type="domain" description="Spore germination GerAC-like C-terminal" evidence="9">
    <location>
        <begin position="214"/>
        <end position="376"/>
    </location>
</feature>
<evidence type="ECO:0000256" key="7">
    <source>
        <dbReference type="ARBA" id="ARBA00023288"/>
    </source>
</evidence>
<evidence type="ECO:0000256" key="1">
    <source>
        <dbReference type="ARBA" id="ARBA00004635"/>
    </source>
</evidence>
<dbReference type="OrthoDB" id="2370124at2"/>
<dbReference type="EMBL" id="RHHQ01000027">
    <property type="protein sequence ID" value="RNB79721.1"/>
    <property type="molecule type" value="Genomic_DNA"/>
</dbReference>
<accession>A0A3M8CWI9</accession>
<evidence type="ECO:0000256" key="5">
    <source>
        <dbReference type="ARBA" id="ARBA00023136"/>
    </source>
</evidence>
<dbReference type="NCBIfam" id="TIGR02887">
    <property type="entry name" value="spore_ger_x_C"/>
    <property type="match status" value="1"/>
</dbReference>
<dbReference type="InterPro" id="IPR057336">
    <property type="entry name" value="GerAC_N"/>
</dbReference>
<keyword evidence="7" id="KW-0449">Lipoprotein</keyword>
<sequence>MKMMRLSCLLAAASLLLLLAGCWDREEIDERTSVVAMAIDKAKDLPGRLRLSIQIPISKRIAGAGAAKSSGGGKEAVIVMSSTGYTMAEATRNLQKRLNQELFLGHTRVVAISEEVAREEGLDTVIDALRRTPQIRRLLWPVIVKGEALSVLTSNPKLEQIPIMFLMDLLTNNSKTETIPDVTLGTFFINLSDSSREPGMNIVQATKDEIKWIGLAVFKESKMVAALSPQEVVPLLQIRDEKRGGIISVPCEKNSKLQVSYQPKSIKTKKQIVNSRGKKTVQVQVALEGDITESQCRIDFTKQENIKKFQQLFEKSMEERAVKLLTKVQKEFKQDVFGFGTLDRAHSRHWSHEKWKKEFPSLKTTVRYEVLIRRTGMEVWTK</sequence>
<dbReference type="Pfam" id="PF25198">
    <property type="entry name" value="Spore_GerAC_N"/>
    <property type="match status" value="1"/>
</dbReference>
<dbReference type="Pfam" id="PF05504">
    <property type="entry name" value="Spore_GerAC"/>
    <property type="match status" value="1"/>
</dbReference>
<gene>
    <name evidence="11" type="ORF">EDM56_28305</name>
</gene>
<keyword evidence="12" id="KW-1185">Reference proteome</keyword>
<dbReference type="InterPro" id="IPR008844">
    <property type="entry name" value="Spore_GerAC-like"/>
</dbReference>
<evidence type="ECO:0000259" key="9">
    <source>
        <dbReference type="Pfam" id="PF05504"/>
    </source>
</evidence>
<dbReference type="GO" id="GO:0016020">
    <property type="term" value="C:membrane"/>
    <property type="evidence" value="ECO:0007669"/>
    <property type="project" value="UniProtKB-SubCell"/>
</dbReference>
<comment type="similarity">
    <text evidence="2">Belongs to the GerABKC lipoprotein family.</text>
</comment>
<feature type="chain" id="PRO_5018039422" evidence="8">
    <location>
        <begin position="26"/>
        <end position="382"/>
    </location>
</feature>
<evidence type="ECO:0000256" key="3">
    <source>
        <dbReference type="ARBA" id="ARBA00022544"/>
    </source>
</evidence>